<feature type="signal peptide" evidence="1">
    <location>
        <begin position="1"/>
        <end position="17"/>
    </location>
</feature>
<dbReference type="InterPro" id="IPR037176">
    <property type="entry name" value="Osmotin/thaumatin-like_sf"/>
</dbReference>
<dbReference type="SUPFAM" id="SSF49870">
    <property type="entry name" value="Osmotin, thaumatin-like protein"/>
    <property type="match status" value="1"/>
</dbReference>
<keyword evidence="1" id="KW-0732">Signal</keyword>
<sequence length="195" mass="20436">MFSKLFVIAAALQACLAAPHGAKHHQHPQLNTTEPLVARAGLGNAIINNRCSYDVWMWPVNQNYAGSAIKIAAGSQHSAPALACENCGTSMKISKTSTLTSGAQTQFEYTFGGGMVWYDISFVDCAKGNDASSCPGHSEGLVMAASDSSCPTASCSAGAYCPEKIYYVDQPLLKLGIAEPTFACSQGVDVVSTLC</sequence>
<evidence type="ECO:0000313" key="3">
    <source>
        <dbReference type="Proteomes" id="UP000700596"/>
    </source>
</evidence>
<keyword evidence="3" id="KW-1185">Reference proteome</keyword>
<evidence type="ECO:0000313" key="2">
    <source>
        <dbReference type="EMBL" id="KAH7134954.1"/>
    </source>
</evidence>
<dbReference type="PANTHER" id="PTHR36195">
    <property type="entry name" value="DOMAIN PROTEIN, PUTATIVE (AFU_ORTHOLOGUE AFUA_5G01990)-RELATED-RELATED"/>
    <property type="match status" value="1"/>
</dbReference>
<gene>
    <name evidence="2" type="ORF">B0J11DRAFT_148649</name>
</gene>
<dbReference type="EMBL" id="JAGMWT010000002">
    <property type="protein sequence ID" value="KAH7134954.1"/>
    <property type="molecule type" value="Genomic_DNA"/>
</dbReference>
<accession>A0A9P9ED53</accession>
<dbReference type="InterPro" id="IPR006771">
    <property type="entry name" value="CetA-like"/>
</dbReference>
<comment type="caution">
    <text evidence="2">The sequence shown here is derived from an EMBL/GenBank/DDBJ whole genome shotgun (WGS) entry which is preliminary data.</text>
</comment>
<evidence type="ECO:0008006" key="4">
    <source>
        <dbReference type="Google" id="ProtNLM"/>
    </source>
</evidence>
<dbReference type="Proteomes" id="UP000700596">
    <property type="component" value="Unassembled WGS sequence"/>
</dbReference>
<feature type="chain" id="PRO_5040415710" description="Thaumatin-like protein" evidence="1">
    <location>
        <begin position="18"/>
        <end position="195"/>
    </location>
</feature>
<dbReference type="PROSITE" id="PS51257">
    <property type="entry name" value="PROKAR_LIPOPROTEIN"/>
    <property type="match status" value="1"/>
</dbReference>
<dbReference type="AlphaFoldDB" id="A0A9P9ED53"/>
<name>A0A9P9ED53_9PLEO</name>
<dbReference type="Pfam" id="PF04681">
    <property type="entry name" value="Bys1"/>
    <property type="match status" value="1"/>
</dbReference>
<organism evidence="2 3">
    <name type="scientific">Dendryphion nanum</name>
    <dbReference type="NCBI Taxonomy" id="256645"/>
    <lineage>
        <taxon>Eukaryota</taxon>
        <taxon>Fungi</taxon>
        <taxon>Dikarya</taxon>
        <taxon>Ascomycota</taxon>
        <taxon>Pezizomycotina</taxon>
        <taxon>Dothideomycetes</taxon>
        <taxon>Pleosporomycetidae</taxon>
        <taxon>Pleosporales</taxon>
        <taxon>Torulaceae</taxon>
        <taxon>Dendryphion</taxon>
    </lineage>
</organism>
<reference evidence="2" key="1">
    <citation type="journal article" date="2021" name="Nat. Commun.">
        <title>Genetic determinants of endophytism in the Arabidopsis root mycobiome.</title>
        <authorList>
            <person name="Mesny F."/>
            <person name="Miyauchi S."/>
            <person name="Thiergart T."/>
            <person name="Pickel B."/>
            <person name="Atanasova L."/>
            <person name="Karlsson M."/>
            <person name="Huettel B."/>
            <person name="Barry K.W."/>
            <person name="Haridas S."/>
            <person name="Chen C."/>
            <person name="Bauer D."/>
            <person name="Andreopoulos W."/>
            <person name="Pangilinan J."/>
            <person name="LaButti K."/>
            <person name="Riley R."/>
            <person name="Lipzen A."/>
            <person name="Clum A."/>
            <person name="Drula E."/>
            <person name="Henrissat B."/>
            <person name="Kohler A."/>
            <person name="Grigoriev I.V."/>
            <person name="Martin F.M."/>
            <person name="Hacquard S."/>
        </authorList>
    </citation>
    <scope>NUCLEOTIDE SEQUENCE</scope>
    <source>
        <strain evidence="2">MPI-CAGE-CH-0243</strain>
    </source>
</reference>
<dbReference type="OrthoDB" id="5144514at2759"/>
<proteinExistence type="predicted"/>
<protein>
    <recommendedName>
        <fullName evidence="4">Thaumatin-like protein</fullName>
    </recommendedName>
</protein>
<evidence type="ECO:0000256" key="1">
    <source>
        <dbReference type="SAM" id="SignalP"/>
    </source>
</evidence>